<evidence type="ECO:0000256" key="6">
    <source>
        <dbReference type="ARBA" id="ARBA00022723"/>
    </source>
</evidence>
<protein>
    <recommendedName>
        <fullName evidence="5">6-carboxy-5,6,7,8-tetrahydropterin synthase</fullName>
        <ecNumber evidence="4">4.1.2.50</ecNumber>
    </recommendedName>
    <alternativeName>
        <fullName evidence="9">Queuosine biosynthesis protein QueD</fullName>
    </alternativeName>
</protein>
<dbReference type="EC" id="4.1.2.50" evidence="4"/>
<dbReference type="AlphaFoldDB" id="A0AA37S855"/>
<dbReference type="Gene3D" id="3.30.479.10">
    <property type="entry name" value="6-pyruvoyl tetrahydropterin synthase/QueD"/>
    <property type="match status" value="2"/>
</dbReference>
<reference evidence="11" key="1">
    <citation type="journal article" date="2014" name="Int. J. Syst. Evol. Microbiol.">
        <title>Complete genome sequence of Corynebacterium casei LMG S-19264T (=DSM 44701T), isolated from a smear-ripened cheese.</title>
        <authorList>
            <consortium name="US DOE Joint Genome Institute (JGI-PGF)"/>
            <person name="Walter F."/>
            <person name="Albersmeier A."/>
            <person name="Kalinowski J."/>
            <person name="Ruckert C."/>
        </authorList>
    </citation>
    <scope>NUCLEOTIDE SEQUENCE</scope>
    <source>
        <strain evidence="11">NBRC 110071</strain>
    </source>
</reference>
<evidence type="ECO:0000313" key="12">
    <source>
        <dbReference type="Proteomes" id="UP001161389"/>
    </source>
</evidence>
<keyword evidence="7" id="KW-0862">Zinc</keyword>
<keyword evidence="8" id="KW-0456">Lyase</keyword>
<evidence type="ECO:0000256" key="8">
    <source>
        <dbReference type="ARBA" id="ARBA00023239"/>
    </source>
</evidence>
<evidence type="ECO:0000256" key="1">
    <source>
        <dbReference type="ARBA" id="ARBA00001947"/>
    </source>
</evidence>
<keyword evidence="6" id="KW-0479">Metal-binding</keyword>
<accession>A0AA37S855</accession>
<evidence type="ECO:0000256" key="9">
    <source>
        <dbReference type="ARBA" id="ARBA00031449"/>
    </source>
</evidence>
<dbReference type="EMBL" id="BSNM01000011">
    <property type="protein sequence ID" value="GLQ30967.1"/>
    <property type="molecule type" value="Genomic_DNA"/>
</dbReference>
<sequence length="282" mass="32384">MTRLFVDQLTVIDFSYLDHNRGLLGESWLVNCELSGELNDEGMLFDFGHVKKTIKQFIDNFADHKLLIATQTPNLTITTEQQDRTSIEWKNGPRFLNTSAPSDAFLFIDAQCITEEILARLMETELMNILPDNVTGVSLDLYPEAINAAFYHYSHGLKKHDGNCQRIAHGHRSPIEIYIDGKRDQILEKQWAITFNDIYIGTREDIVDTPDQTPDTIRFKYQAPQGEFELSMNRDQVYLIDTDSTVEWIANHIAKTIHQQHPNSTVKVKAFEGYRKGAIAEY</sequence>
<evidence type="ECO:0000256" key="2">
    <source>
        <dbReference type="ARBA" id="ARBA00005061"/>
    </source>
</evidence>
<keyword evidence="12" id="KW-1185">Reference proteome</keyword>
<organism evidence="11 12">
    <name type="scientific">Litoribrevibacter albus</name>
    <dbReference type="NCBI Taxonomy" id="1473156"/>
    <lineage>
        <taxon>Bacteria</taxon>
        <taxon>Pseudomonadati</taxon>
        <taxon>Pseudomonadota</taxon>
        <taxon>Gammaproteobacteria</taxon>
        <taxon>Oceanospirillales</taxon>
        <taxon>Oceanospirillaceae</taxon>
        <taxon>Litoribrevibacter</taxon>
    </lineage>
</organism>
<comment type="pathway">
    <text evidence="2">Purine metabolism; 7-cyano-7-deazaguanine biosynthesis.</text>
</comment>
<comment type="catalytic activity">
    <reaction evidence="10">
        <text>7,8-dihydroneopterin 3'-triphosphate + H2O = 6-carboxy-5,6,7,8-tetrahydropterin + triphosphate + acetaldehyde + 2 H(+)</text>
        <dbReference type="Rhea" id="RHEA:27966"/>
        <dbReference type="ChEBI" id="CHEBI:15343"/>
        <dbReference type="ChEBI" id="CHEBI:15377"/>
        <dbReference type="ChEBI" id="CHEBI:15378"/>
        <dbReference type="ChEBI" id="CHEBI:18036"/>
        <dbReference type="ChEBI" id="CHEBI:58462"/>
        <dbReference type="ChEBI" id="CHEBI:61032"/>
        <dbReference type="EC" id="4.1.2.50"/>
    </reaction>
</comment>
<evidence type="ECO:0000313" key="11">
    <source>
        <dbReference type="EMBL" id="GLQ30967.1"/>
    </source>
</evidence>
<dbReference type="InterPro" id="IPR007115">
    <property type="entry name" value="6-PTP_synth/QueD"/>
</dbReference>
<dbReference type="RefSeq" id="WP_284380412.1">
    <property type="nucleotide sequence ID" value="NZ_BSNM01000011.1"/>
</dbReference>
<evidence type="ECO:0000256" key="4">
    <source>
        <dbReference type="ARBA" id="ARBA00012982"/>
    </source>
</evidence>
<evidence type="ECO:0000256" key="7">
    <source>
        <dbReference type="ARBA" id="ARBA00022833"/>
    </source>
</evidence>
<dbReference type="InterPro" id="IPR038418">
    <property type="entry name" value="6-PTP_synth/QueD_sf"/>
</dbReference>
<dbReference type="Pfam" id="PF01242">
    <property type="entry name" value="PTPS"/>
    <property type="match status" value="2"/>
</dbReference>
<reference evidence="11" key="2">
    <citation type="submission" date="2023-01" db="EMBL/GenBank/DDBJ databases">
        <title>Draft genome sequence of Litoribrevibacter albus strain NBRC 110071.</title>
        <authorList>
            <person name="Sun Q."/>
            <person name="Mori K."/>
        </authorList>
    </citation>
    <scope>NUCLEOTIDE SEQUENCE</scope>
    <source>
        <strain evidence="11">NBRC 110071</strain>
    </source>
</reference>
<dbReference type="SUPFAM" id="SSF55620">
    <property type="entry name" value="Tetrahydrobiopterin biosynthesis enzymes-like"/>
    <property type="match status" value="2"/>
</dbReference>
<dbReference type="Proteomes" id="UP001161389">
    <property type="component" value="Unassembled WGS sequence"/>
</dbReference>
<comment type="caution">
    <text evidence="11">The sequence shown here is derived from an EMBL/GenBank/DDBJ whole genome shotgun (WGS) entry which is preliminary data.</text>
</comment>
<dbReference type="GO" id="GO:0046872">
    <property type="term" value="F:metal ion binding"/>
    <property type="evidence" value="ECO:0007669"/>
    <property type="project" value="UniProtKB-KW"/>
</dbReference>
<comment type="similarity">
    <text evidence="3">Belongs to the PTPS family. QueD subfamily.</text>
</comment>
<evidence type="ECO:0000256" key="5">
    <source>
        <dbReference type="ARBA" id="ARBA00018141"/>
    </source>
</evidence>
<proteinExistence type="inferred from homology"/>
<gene>
    <name evidence="11" type="ORF">GCM10007876_14460</name>
</gene>
<dbReference type="GO" id="GO:0070497">
    <property type="term" value="F:6-carboxytetrahydropterin synthase activity"/>
    <property type="evidence" value="ECO:0007669"/>
    <property type="project" value="UniProtKB-EC"/>
</dbReference>
<dbReference type="PANTHER" id="PTHR12589:SF7">
    <property type="entry name" value="6-PYRUVOYL TETRAHYDROBIOPTERIN SYNTHASE"/>
    <property type="match status" value="1"/>
</dbReference>
<dbReference type="PANTHER" id="PTHR12589">
    <property type="entry name" value="PYRUVOYL TETRAHYDROBIOPTERIN SYNTHASE"/>
    <property type="match status" value="1"/>
</dbReference>
<name>A0AA37S855_9GAMM</name>
<evidence type="ECO:0000256" key="10">
    <source>
        <dbReference type="ARBA" id="ARBA00048807"/>
    </source>
</evidence>
<evidence type="ECO:0000256" key="3">
    <source>
        <dbReference type="ARBA" id="ARBA00008900"/>
    </source>
</evidence>
<comment type="cofactor">
    <cofactor evidence="1">
        <name>Zn(2+)</name>
        <dbReference type="ChEBI" id="CHEBI:29105"/>
    </cofactor>
</comment>